<dbReference type="SUPFAM" id="SSF54593">
    <property type="entry name" value="Glyoxalase/Bleomycin resistance protein/Dihydroxybiphenyl dioxygenase"/>
    <property type="match status" value="1"/>
</dbReference>
<keyword evidence="3" id="KW-1185">Reference proteome</keyword>
<evidence type="ECO:0000313" key="2">
    <source>
        <dbReference type="EMBL" id="GEQ13885.1"/>
    </source>
</evidence>
<dbReference type="EMBL" id="BKBA01000008">
    <property type="protein sequence ID" value="GEQ13885.1"/>
    <property type="molecule type" value="Genomic_DNA"/>
</dbReference>
<reference evidence="2 3" key="1">
    <citation type="submission" date="2019-07" db="EMBL/GenBank/DDBJ databases">
        <title>Whole genome shotgun sequence of Knoellia locipacati NBRC 109775.</title>
        <authorList>
            <person name="Hosoyama A."/>
            <person name="Uohara A."/>
            <person name="Ohji S."/>
            <person name="Ichikawa N."/>
        </authorList>
    </citation>
    <scope>NUCLEOTIDE SEQUENCE [LARGE SCALE GENOMIC DNA]</scope>
    <source>
        <strain evidence="2 3">NBRC 109775</strain>
    </source>
</reference>
<feature type="domain" description="Glyoxalase-like" evidence="1">
    <location>
        <begin position="10"/>
        <end position="111"/>
    </location>
</feature>
<dbReference type="Gene3D" id="3.10.180.10">
    <property type="entry name" value="2,3-Dihydroxybiphenyl 1,2-Dioxygenase, domain 1"/>
    <property type="match status" value="2"/>
</dbReference>
<dbReference type="OrthoDB" id="3286168at2"/>
<sequence length="241" mass="26294">MIDVRWVWAFLDTVEADADRSWEFWSTVTRAALAPARGPRDEFSTLVPATGDAWVKLQKVLDGGGVHLDLDVDVPLAEAAEEAARLGAAEVHRADDVVVMRSPAGFTFCLTSWTNAGSAAAQVRDGEPDLLDQVCLDVPADGYAREVDFWESLTGWPKRPGSLPEFVSLTRPDGIPVRLLFQRLGEASGAARGHVDFACRDRGASREVHVAAGAGVVSEHDFWTVMRDPVGRVYCLTHRQP</sequence>
<dbReference type="PANTHER" id="PTHR35908">
    <property type="entry name" value="HYPOTHETICAL FUSION PROTEIN"/>
    <property type="match status" value="1"/>
</dbReference>
<proteinExistence type="predicted"/>
<accession>A0A512T0Z8</accession>
<dbReference type="Proteomes" id="UP000321793">
    <property type="component" value="Unassembled WGS sequence"/>
</dbReference>
<gene>
    <name evidence="2" type="ORF">KLO01_19320</name>
</gene>
<dbReference type="Pfam" id="PF18029">
    <property type="entry name" value="Glyoxalase_6"/>
    <property type="match status" value="2"/>
</dbReference>
<evidence type="ECO:0000313" key="3">
    <source>
        <dbReference type="Proteomes" id="UP000321793"/>
    </source>
</evidence>
<organism evidence="2 3">
    <name type="scientific">Knoellia locipacati</name>
    <dbReference type="NCBI Taxonomy" id="882824"/>
    <lineage>
        <taxon>Bacteria</taxon>
        <taxon>Bacillati</taxon>
        <taxon>Actinomycetota</taxon>
        <taxon>Actinomycetes</taxon>
        <taxon>Micrococcales</taxon>
        <taxon>Intrasporangiaceae</taxon>
        <taxon>Knoellia</taxon>
    </lineage>
</organism>
<dbReference type="AlphaFoldDB" id="A0A512T0Z8"/>
<evidence type="ECO:0000259" key="1">
    <source>
        <dbReference type="Pfam" id="PF18029"/>
    </source>
</evidence>
<feature type="domain" description="Glyoxalase-like" evidence="1">
    <location>
        <begin position="133"/>
        <end position="237"/>
    </location>
</feature>
<name>A0A512T0Z8_9MICO</name>
<dbReference type="RefSeq" id="WP_147064493.1">
    <property type="nucleotide sequence ID" value="NZ_BAABDN010000001.1"/>
</dbReference>
<protein>
    <recommendedName>
        <fullName evidence="1">Glyoxalase-like domain-containing protein</fullName>
    </recommendedName>
</protein>
<dbReference type="InterPro" id="IPR029068">
    <property type="entry name" value="Glyas_Bleomycin-R_OHBP_Dase"/>
</dbReference>
<dbReference type="InterPro" id="IPR041581">
    <property type="entry name" value="Glyoxalase_6"/>
</dbReference>
<comment type="caution">
    <text evidence="2">The sequence shown here is derived from an EMBL/GenBank/DDBJ whole genome shotgun (WGS) entry which is preliminary data.</text>
</comment>
<dbReference type="PANTHER" id="PTHR35908:SF1">
    <property type="entry name" value="CONSERVED PROTEIN"/>
    <property type="match status" value="1"/>
</dbReference>